<protein>
    <recommendedName>
        <fullName evidence="3">Carboxylic ester hydrolase</fullName>
        <ecNumber evidence="3">3.1.1.-</ecNumber>
    </recommendedName>
</protein>
<keyword evidence="6" id="KW-1185">Reference proteome</keyword>
<evidence type="ECO:0000313" key="6">
    <source>
        <dbReference type="Proteomes" id="UP000199004"/>
    </source>
</evidence>
<dbReference type="InterPro" id="IPR019826">
    <property type="entry name" value="Carboxylesterase_B_AS"/>
</dbReference>
<dbReference type="Gene3D" id="3.40.50.1820">
    <property type="entry name" value="alpha/beta hydrolase"/>
    <property type="match status" value="1"/>
</dbReference>
<dbReference type="PROSITE" id="PS00122">
    <property type="entry name" value="CARBOXYLESTERASE_B_1"/>
    <property type="match status" value="1"/>
</dbReference>
<dbReference type="SUPFAM" id="SSF53474">
    <property type="entry name" value="alpha/beta-Hydrolases"/>
    <property type="match status" value="1"/>
</dbReference>
<proteinExistence type="inferred from homology"/>
<name>A0A1H0GX34_9ACTN</name>
<evidence type="ECO:0000256" key="1">
    <source>
        <dbReference type="ARBA" id="ARBA00005964"/>
    </source>
</evidence>
<dbReference type="PANTHER" id="PTHR11559">
    <property type="entry name" value="CARBOXYLESTERASE"/>
    <property type="match status" value="1"/>
</dbReference>
<dbReference type="EC" id="3.1.1.-" evidence="3"/>
<evidence type="ECO:0000256" key="2">
    <source>
        <dbReference type="ARBA" id="ARBA00022801"/>
    </source>
</evidence>
<keyword evidence="2 3" id="KW-0378">Hydrolase</keyword>
<feature type="domain" description="Carboxylesterase type B" evidence="4">
    <location>
        <begin position="25"/>
        <end position="445"/>
    </location>
</feature>
<evidence type="ECO:0000256" key="3">
    <source>
        <dbReference type="RuleBase" id="RU361235"/>
    </source>
</evidence>
<dbReference type="EMBL" id="FNIC01000006">
    <property type="protein sequence ID" value="SDO11352.1"/>
    <property type="molecule type" value="Genomic_DNA"/>
</dbReference>
<evidence type="ECO:0000259" key="4">
    <source>
        <dbReference type="Pfam" id="PF00135"/>
    </source>
</evidence>
<dbReference type="InterPro" id="IPR029058">
    <property type="entry name" value="AB_hydrolase_fold"/>
</dbReference>
<comment type="similarity">
    <text evidence="1 3">Belongs to the type-B carboxylesterase/lipase family.</text>
</comment>
<sequence>MGALALLLLLPLAAACTDDPEPGATPVVETSAGTLRGLAHDGIRSFRGIPYAAAPVGDLRWAEPQPAEPWDGERDATAYGSACLQSTYSALGPVPTTVKDASEDCLFLNVNRPQDDSEDLPVMVYLHGGGFMIGTGGDDLSNAPPLVRRGVVLVTLNYRLGRLGFFAHPALRGDVANFGLLDQVAALEWVRDNIAEFGGDPDNVTLFGSSAGGMSVNALMASPRAEGLFHRAISQSGLGREPSQTLAAARRASGLRGATLADLRGLDAETVMEAPLNVFTGDVPLVDGGVLPASVAAVFAAGDEAEVPYLVGTTDLEFPDSVLEGRGSEPAQLRADLAGAAERALVAAYGSAEAYEKHFFSDAVFTEPARFLAAAHAERAPTYLYRFSIASPATLESVGGAVHSSDIAYAFGTTSDARAETIGDYLVAFATTGDPNHDGAPEWPTPDGGALLGLTVDGPVAVAVDPWRRRLDAVQRLSEAR</sequence>
<evidence type="ECO:0000313" key="5">
    <source>
        <dbReference type="EMBL" id="SDO11352.1"/>
    </source>
</evidence>
<dbReference type="InterPro" id="IPR002018">
    <property type="entry name" value="CarbesteraseB"/>
</dbReference>
<dbReference type="Pfam" id="PF00135">
    <property type="entry name" value="COesterase"/>
    <property type="match status" value="1"/>
</dbReference>
<dbReference type="GO" id="GO:0016787">
    <property type="term" value="F:hydrolase activity"/>
    <property type="evidence" value="ECO:0007669"/>
    <property type="project" value="UniProtKB-KW"/>
</dbReference>
<gene>
    <name evidence="5" type="ORF">SAMN05192576_3372</name>
</gene>
<dbReference type="STRING" id="1005944.SAMN05192576_3372"/>
<accession>A0A1H0GX34</accession>
<dbReference type="Proteomes" id="UP000199004">
    <property type="component" value="Unassembled WGS sequence"/>
</dbReference>
<dbReference type="InterPro" id="IPR050309">
    <property type="entry name" value="Type-B_Carboxylest/Lipase"/>
</dbReference>
<organism evidence="5 6">
    <name type="scientific">Nocardioides szechwanensis</name>
    <dbReference type="NCBI Taxonomy" id="1005944"/>
    <lineage>
        <taxon>Bacteria</taxon>
        <taxon>Bacillati</taxon>
        <taxon>Actinomycetota</taxon>
        <taxon>Actinomycetes</taxon>
        <taxon>Propionibacteriales</taxon>
        <taxon>Nocardioidaceae</taxon>
        <taxon>Nocardioides</taxon>
    </lineage>
</organism>
<dbReference type="AlphaFoldDB" id="A0A1H0GX34"/>
<reference evidence="5 6" key="1">
    <citation type="submission" date="2016-10" db="EMBL/GenBank/DDBJ databases">
        <authorList>
            <person name="de Groot N.N."/>
        </authorList>
    </citation>
    <scope>NUCLEOTIDE SEQUENCE [LARGE SCALE GENOMIC DNA]</scope>
    <source>
        <strain evidence="5 6">CGMCC 1.11147</strain>
    </source>
</reference>